<gene>
    <name evidence="4" type="ORF">TCAL_00406</name>
</gene>
<keyword evidence="2" id="KW-1133">Transmembrane helix</keyword>
<keyword evidence="2" id="KW-0812">Transmembrane</keyword>
<dbReference type="STRING" id="6832.A0A553NDL8"/>
<dbReference type="Pfam" id="PF02036">
    <property type="entry name" value="SCP2"/>
    <property type="match status" value="1"/>
</dbReference>
<dbReference type="SUPFAM" id="SSF55718">
    <property type="entry name" value="SCP-like"/>
    <property type="match status" value="1"/>
</dbReference>
<evidence type="ECO:0000259" key="3">
    <source>
        <dbReference type="SMART" id="SM00244"/>
    </source>
</evidence>
<comment type="caution">
    <text evidence="4">The sequence shown here is derived from an EMBL/GenBank/DDBJ whole genome shotgun (WGS) entry which is preliminary data.</text>
</comment>
<evidence type="ECO:0000313" key="4">
    <source>
        <dbReference type="EMBL" id="TRY63505.1"/>
    </source>
</evidence>
<dbReference type="PRINTS" id="PR00721">
    <property type="entry name" value="STOMATIN"/>
</dbReference>
<dbReference type="OMA" id="AMHFLSH"/>
<evidence type="ECO:0000313" key="5">
    <source>
        <dbReference type="Proteomes" id="UP000318571"/>
    </source>
</evidence>
<proteinExistence type="inferred from homology"/>
<dbReference type="SMART" id="SM00244">
    <property type="entry name" value="PHB"/>
    <property type="match status" value="1"/>
</dbReference>
<dbReference type="InterPro" id="IPR036527">
    <property type="entry name" value="SCP2_sterol-bd_dom_sf"/>
</dbReference>
<feature type="domain" description="Band 7" evidence="3">
    <location>
        <begin position="99"/>
        <end position="260"/>
    </location>
</feature>
<dbReference type="Pfam" id="PF01145">
    <property type="entry name" value="Band_7"/>
    <property type="match status" value="1"/>
</dbReference>
<keyword evidence="2" id="KW-0472">Membrane</keyword>
<evidence type="ECO:0000256" key="1">
    <source>
        <dbReference type="ARBA" id="ARBA00008164"/>
    </source>
</evidence>
<dbReference type="InterPro" id="IPR036013">
    <property type="entry name" value="Band_7/SPFH_dom_sf"/>
</dbReference>
<dbReference type="EMBL" id="VCGU01000458">
    <property type="protein sequence ID" value="TRY63505.1"/>
    <property type="molecule type" value="Genomic_DNA"/>
</dbReference>
<dbReference type="PANTHER" id="PTHR10264">
    <property type="entry name" value="BAND 7 PROTEIN-RELATED"/>
    <property type="match status" value="1"/>
</dbReference>
<dbReference type="OrthoDB" id="2105077at2759"/>
<organism evidence="4 5">
    <name type="scientific">Tigriopus californicus</name>
    <name type="common">Marine copepod</name>
    <dbReference type="NCBI Taxonomy" id="6832"/>
    <lineage>
        <taxon>Eukaryota</taxon>
        <taxon>Metazoa</taxon>
        <taxon>Ecdysozoa</taxon>
        <taxon>Arthropoda</taxon>
        <taxon>Crustacea</taxon>
        <taxon>Multicrustacea</taxon>
        <taxon>Hexanauplia</taxon>
        <taxon>Copepoda</taxon>
        <taxon>Harpacticoida</taxon>
        <taxon>Harpacticidae</taxon>
        <taxon>Tigriopus</taxon>
    </lineage>
</organism>
<keyword evidence="5" id="KW-1185">Reference proteome</keyword>
<dbReference type="PANTHER" id="PTHR10264:SF130">
    <property type="entry name" value="STOMATIN-LIKE PROTEIN 1"/>
    <property type="match status" value="1"/>
</dbReference>
<sequence length="475" mass="51736">MPISKVKYARLTNIGDPKDAAFDFTSAFSYNEEGGGEYAKHDFGSAFKYRDPCVKVRIDDEGALNHTAKPSLFLTATSWTLTVLSYFFFLVTIPVSYWFFVKKMGEFERLVIFRLGKMIGVKGPGRFVVFPWMDRIKRIDVRASAFSVPPQQFITVDGGIVEMGAEIQYGIVDVVTMISEVADHQDILRSLGKTLLIKILVKKTVTQLQRDKRMGAQEIMDEINDQVRKWGINVQSVTLSEPKILKQADSGSNTAVSSIMKGLGVKGESKYPSPQEFVRVSHGLEEPQQDTFSATSLLGATGLGGGGGAGAGGVGGGGPSATMNMSMLQSLTQGGSVSSNMGMVSQPTETKVEELPANWGRCLEVIINNEFGLIEDDAHGVYELEITDTESGKDVYFIELSVEKRSVSTENTSGKRPDVSVSISSPDLGNVLDGSLAPLQAYLTGRITANGDVRKLMFFDKLSRRGHKPGSMFNV</sequence>
<dbReference type="GO" id="GO:0005886">
    <property type="term" value="C:plasma membrane"/>
    <property type="evidence" value="ECO:0007669"/>
    <property type="project" value="InterPro"/>
</dbReference>
<dbReference type="AlphaFoldDB" id="A0A553NDL8"/>
<dbReference type="SUPFAM" id="SSF117892">
    <property type="entry name" value="Band 7/SPFH domain"/>
    <property type="match status" value="1"/>
</dbReference>
<dbReference type="InterPro" id="IPR043202">
    <property type="entry name" value="Band-7_stomatin-like"/>
</dbReference>
<dbReference type="InterPro" id="IPR003033">
    <property type="entry name" value="SCP2_sterol-bd_dom"/>
</dbReference>
<feature type="transmembrane region" description="Helical" evidence="2">
    <location>
        <begin position="79"/>
        <end position="100"/>
    </location>
</feature>
<evidence type="ECO:0000256" key="2">
    <source>
        <dbReference type="SAM" id="Phobius"/>
    </source>
</evidence>
<name>A0A553NDL8_TIGCA</name>
<dbReference type="Gene3D" id="3.30.479.30">
    <property type="entry name" value="Band 7 domain"/>
    <property type="match status" value="1"/>
</dbReference>
<protein>
    <recommendedName>
        <fullName evidence="3">Band 7 domain-containing protein</fullName>
    </recommendedName>
</protein>
<dbReference type="Gene3D" id="3.30.1050.10">
    <property type="entry name" value="SCP2 sterol-binding domain"/>
    <property type="match status" value="1"/>
</dbReference>
<dbReference type="InterPro" id="IPR001107">
    <property type="entry name" value="Band_7"/>
</dbReference>
<dbReference type="Proteomes" id="UP000318571">
    <property type="component" value="Chromosome 10"/>
</dbReference>
<reference evidence="4 5" key="1">
    <citation type="journal article" date="2018" name="Nat. Ecol. Evol.">
        <title>Genomic signatures of mitonuclear coevolution across populations of Tigriopus californicus.</title>
        <authorList>
            <person name="Barreto F.S."/>
            <person name="Watson E.T."/>
            <person name="Lima T.G."/>
            <person name="Willett C.S."/>
            <person name="Edmands S."/>
            <person name="Li W."/>
            <person name="Burton R.S."/>
        </authorList>
    </citation>
    <scope>NUCLEOTIDE SEQUENCE [LARGE SCALE GENOMIC DNA]</scope>
    <source>
        <strain evidence="4 5">San Diego</strain>
    </source>
</reference>
<comment type="similarity">
    <text evidence="1">Belongs to the band 7/mec-2 family.</text>
</comment>
<dbReference type="InterPro" id="IPR001972">
    <property type="entry name" value="Stomatin_HflK_fam"/>
</dbReference>
<accession>A0A553NDL8</accession>